<comment type="caution">
    <text evidence="7">The sequence shown here is derived from an EMBL/GenBank/DDBJ whole genome shotgun (WGS) entry which is preliminary data.</text>
</comment>
<evidence type="ECO:0000256" key="2">
    <source>
        <dbReference type="ARBA" id="ARBA00009773"/>
    </source>
</evidence>
<dbReference type="RefSeq" id="WP_190294254.1">
    <property type="nucleotide sequence ID" value="NZ_JABFCZ010000043.1"/>
</dbReference>
<keyword evidence="3 6" id="KW-0812">Transmembrane</keyword>
<keyword evidence="4 6" id="KW-1133">Transmembrane helix</keyword>
<proteinExistence type="inferred from homology"/>
<dbReference type="Proteomes" id="UP000598467">
    <property type="component" value="Unassembled WGS sequence"/>
</dbReference>
<feature type="transmembrane region" description="Helical" evidence="6">
    <location>
        <begin position="101"/>
        <end position="125"/>
    </location>
</feature>
<accession>A0A926SAN3</accession>
<comment type="subcellular location">
    <subcellularLocation>
        <location evidence="1">Membrane</location>
        <topology evidence="1">Multi-pass membrane protein</topology>
    </subcellularLocation>
</comment>
<feature type="transmembrane region" description="Helical" evidence="6">
    <location>
        <begin position="14"/>
        <end position="36"/>
    </location>
</feature>
<evidence type="ECO:0000256" key="5">
    <source>
        <dbReference type="ARBA" id="ARBA00023136"/>
    </source>
</evidence>
<dbReference type="PANTHER" id="PTHR21716:SF16">
    <property type="entry name" value="BLL1467 PROTEIN"/>
    <property type="match status" value="1"/>
</dbReference>
<dbReference type="EMBL" id="JABFCZ010000043">
    <property type="protein sequence ID" value="MBD1549564.1"/>
    <property type="molecule type" value="Genomic_DNA"/>
</dbReference>
<sequence length="214" mass="22949">MKVNVDDTSAVESVVYFAPALMAQVVLFLASMYFFIATRTEFRDAVLSRYVAPRLRRRVAGTFLEVEDKVSRYLLSITLVNIALGLAVSLVMFALGVPSPLLWGLMAGVLNYVIYIGPAVMAVVLTGVGLATADTAPGILLPPLAYLSLNLIEAQFVTPHVLGRTMTLNPFLVFLALAGWIWLWGPVGGFIAVPALLIAGTVIANIAPEQSDPS</sequence>
<feature type="transmembrane region" description="Helical" evidence="6">
    <location>
        <begin position="73"/>
        <end position="95"/>
    </location>
</feature>
<gene>
    <name evidence="7" type="ORF">HK439_25185</name>
</gene>
<reference evidence="7" key="1">
    <citation type="submission" date="2020-05" db="EMBL/GenBank/DDBJ databases">
        <title>Identification of trans-AT polyketide cluster in two marine bacteria, producers of a novel glutaramide-containing polyketide sesbanimide D and analogs.</title>
        <authorList>
            <person name="Kacar D."/>
            <person name="Rodriguez P."/>
            <person name="Canedo L."/>
            <person name="Gonzalez E."/>
            <person name="Galan B."/>
            <person name="De La Calle F."/>
            <person name="Garcia J.L."/>
        </authorList>
    </citation>
    <scope>NUCLEOTIDE SEQUENCE</scope>
    <source>
        <strain evidence="7">PHM038</strain>
    </source>
</reference>
<dbReference type="GO" id="GO:0055085">
    <property type="term" value="P:transmembrane transport"/>
    <property type="evidence" value="ECO:0007669"/>
    <property type="project" value="TreeGrafter"/>
</dbReference>
<evidence type="ECO:0000256" key="3">
    <source>
        <dbReference type="ARBA" id="ARBA00022692"/>
    </source>
</evidence>
<name>A0A926SAN3_9HYPH</name>
<evidence type="ECO:0000313" key="8">
    <source>
        <dbReference type="Proteomes" id="UP000598467"/>
    </source>
</evidence>
<comment type="similarity">
    <text evidence="2">Belongs to the autoinducer-2 exporter (AI-2E) (TC 2.A.86) family.</text>
</comment>
<evidence type="ECO:0000313" key="7">
    <source>
        <dbReference type="EMBL" id="MBD1549564.1"/>
    </source>
</evidence>
<evidence type="ECO:0000256" key="4">
    <source>
        <dbReference type="ARBA" id="ARBA00022989"/>
    </source>
</evidence>
<dbReference type="Pfam" id="PF01594">
    <property type="entry name" value="AI-2E_transport"/>
    <property type="match status" value="1"/>
</dbReference>
<feature type="transmembrane region" description="Helical" evidence="6">
    <location>
        <begin position="166"/>
        <end position="183"/>
    </location>
</feature>
<evidence type="ECO:0000256" key="6">
    <source>
        <dbReference type="SAM" id="Phobius"/>
    </source>
</evidence>
<keyword evidence="5 6" id="KW-0472">Membrane</keyword>
<dbReference type="PANTHER" id="PTHR21716">
    <property type="entry name" value="TRANSMEMBRANE PROTEIN"/>
    <property type="match status" value="1"/>
</dbReference>
<evidence type="ECO:0000256" key="1">
    <source>
        <dbReference type="ARBA" id="ARBA00004141"/>
    </source>
</evidence>
<protein>
    <submittedName>
        <fullName evidence="7">AI-2E family transporter</fullName>
    </submittedName>
</protein>
<organism evidence="7 8">
    <name type="scientific">Roseibium aggregatum</name>
    <dbReference type="NCBI Taxonomy" id="187304"/>
    <lineage>
        <taxon>Bacteria</taxon>
        <taxon>Pseudomonadati</taxon>
        <taxon>Pseudomonadota</taxon>
        <taxon>Alphaproteobacteria</taxon>
        <taxon>Hyphomicrobiales</taxon>
        <taxon>Stappiaceae</taxon>
        <taxon>Roseibium</taxon>
    </lineage>
</organism>
<dbReference type="InterPro" id="IPR002549">
    <property type="entry name" value="AI-2E-like"/>
</dbReference>
<dbReference type="GO" id="GO:0016020">
    <property type="term" value="C:membrane"/>
    <property type="evidence" value="ECO:0007669"/>
    <property type="project" value="UniProtKB-SubCell"/>
</dbReference>
<dbReference type="AlphaFoldDB" id="A0A926SAN3"/>